<evidence type="ECO:0000313" key="1">
    <source>
        <dbReference type="EMBL" id="GAH04066.1"/>
    </source>
</evidence>
<comment type="caution">
    <text evidence="1">The sequence shown here is derived from an EMBL/GenBank/DDBJ whole genome shotgun (WGS) entry which is preliminary data.</text>
</comment>
<organism evidence="1">
    <name type="scientific">marine sediment metagenome</name>
    <dbReference type="NCBI Taxonomy" id="412755"/>
    <lineage>
        <taxon>unclassified sequences</taxon>
        <taxon>metagenomes</taxon>
        <taxon>ecological metagenomes</taxon>
    </lineage>
</organism>
<proteinExistence type="predicted"/>
<accession>X1C7P8</accession>
<gene>
    <name evidence="1" type="ORF">S01H4_44141</name>
</gene>
<reference evidence="1" key="1">
    <citation type="journal article" date="2014" name="Front. Microbiol.">
        <title>High frequency of phylogenetically diverse reductive dehalogenase-homologous genes in deep subseafloor sedimentary metagenomes.</title>
        <authorList>
            <person name="Kawai M."/>
            <person name="Futagami T."/>
            <person name="Toyoda A."/>
            <person name="Takaki Y."/>
            <person name="Nishi S."/>
            <person name="Hori S."/>
            <person name="Arai W."/>
            <person name="Tsubouchi T."/>
            <person name="Morono Y."/>
            <person name="Uchiyama I."/>
            <person name="Ito T."/>
            <person name="Fujiyama A."/>
            <person name="Inagaki F."/>
            <person name="Takami H."/>
        </authorList>
    </citation>
    <scope>NUCLEOTIDE SEQUENCE</scope>
    <source>
        <strain evidence="1">Expedition CK06-06</strain>
    </source>
</reference>
<dbReference type="AlphaFoldDB" id="X1C7P8"/>
<protein>
    <submittedName>
        <fullName evidence="1">Uncharacterized protein</fullName>
    </submittedName>
</protein>
<dbReference type="EMBL" id="BART01024437">
    <property type="protein sequence ID" value="GAH04066.1"/>
    <property type="molecule type" value="Genomic_DNA"/>
</dbReference>
<name>X1C7P8_9ZZZZ</name>
<sequence length="54" mass="6328">MAESEMIAMEIQVEFLRQCLMAMEDAMQRLGCIGTEHLEDCIRQIRKEGIKLRE</sequence>